<evidence type="ECO:0008006" key="10">
    <source>
        <dbReference type="Google" id="ProtNLM"/>
    </source>
</evidence>
<feature type="non-terminal residue" evidence="9">
    <location>
        <position position="1"/>
    </location>
</feature>
<sequence length="163" mass="17221">TLIHKTDRQLGGYIRGQLIDSAIIGTLSGFALWYLDVKYFIIIGIFTGIANLVPFLGPIVGAIPAVIVALIDTGGLSKPAAVVAAFTLVQIIDNAAVKPIVVAKMVSLHPIVVLLAVIIGGKFFGIMGMLVSIPVVGITKVIVQETVTNVRKYQARPASHIHS</sequence>
<evidence type="ECO:0000256" key="8">
    <source>
        <dbReference type="SAM" id="Phobius"/>
    </source>
</evidence>
<proteinExistence type="inferred from homology"/>
<comment type="subcellular location">
    <subcellularLocation>
        <location evidence="1">Cell membrane</location>
        <topology evidence="1">Multi-pass membrane protein</topology>
    </subcellularLocation>
</comment>
<name>A0A0F9AKV2_9ZZZZ</name>
<dbReference type="AlphaFoldDB" id="A0A0F9AKV2"/>
<dbReference type="InterPro" id="IPR002549">
    <property type="entry name" value="AI-2E-like"/>
</dbReference>
<evidence type="ECO:0000256" key="6">
    <source>
        <dbReference type="ARBA" id="ARBA00022989"/>
    </source>
</evidence>
<keyword evidence="5 8" id="KW-0812">Transmembrane</keyword>
<feature type="transmembrane region" description="Helical" evidence="8">
    <location>
        <begin position="12"/>
        <end position="35"/>
    </location>
</feature>
<dbReference type="GO" id="GO:0055085">
    <property type="term" value="P:transmembrane transport"/>
    <property type="evidence" value="ECO:0007669"/>
    <property type="project" value="TreeGrafter"/>
</dbReference>
<keyword evidence="7 8" id="KW-0472">Membrane</keyword>
<evidence type="ECO:0000256" key="3">
    <source>
        <dbReference type="ARBA" id="ARBA00022448"/>
    </source>
</evidence>
<evidence type="ECO:0000256" key="1">
    <source>
        <dbReference type="ARBA" id="ARBA00004651"/>
    </source>
</evidence>
<keyword evidence="3" id="KW-0813">Transport</keyword>
<accession>A0A0F9AKV2</accession>
<gene>
    <name evidence="9" type="ORF">LCGC14_2558280</name>
</gene>
<dbReference type="PANTHER" id="PTHR21716:SF53">
    <property type="entry name" value="PERMEASE PERM-RELATED"/>
    <property type="match status" value="1"/>
</dbReference>
<reference evidence="9" key="1">
    <citation type="journal article" date="2015" name="Nature">
        <title>Complex archaea that bridge the gap between prokaryotes and eukaryotes.</title>
        <authorList>
            <person name="Spang A."/>
            <person name="Saw J.H."/>
            <person name="Jorgensen S.L."/>
            <person name="Zaremba-Niedzwiedzka K."/>
            <person name="Martijn J."/>
            <person name="Lind A.E."/>
            <person name="van Eijk R."/>
            <person name="Schleper C."/>
            <person name="Guy L."/>
            <person name="Ettema T.J."/>
        </authorList>
    </citation>
    <scope>NUCLEOTIDE SEQUENCE</scope>
</reference>
<organism evidence="9">
    <name type="scientific">marine sediment metagenome</name>
    <dbReference type="NCBI Taxonomy" id="412755"/>
    <lineage>
        <taxon>unclassified sequences</taxon>
        <taxon>metagenomes</taxon>
        <taxon>ecological metagenomes</taxon>
    </lineage>
</organism>
<comment type="similarity">
    <text evidence="2">Belongs to the autoinducer-2 exporter (AI-2E) (TC 2.A.86) family.</text>
</comment>
<evidence type="ECO:0000256" key="2">
    <source>
        <dbReference type="ARBA" id="ARBA00009773"/>
    </source>
</evidence>
<evidence type="ECO:0000313" key="9">
    <source>
        <dbReference type="EMBL" id="KKL10194.1"/>
    </source>
</evidence>
<dbReference type="GO" id="GO:0005886">
    <property type="term" value="C:plasma membrane"/>
    <property type="evidence" value="ECO:0007669"/>
    <property type="project" value="UniProtKB-SubCell"/>
</dbReference>
<feature type="transmembrane region" description="Helical" evidence="8">
    <location>
        <begin position="82"/>
        <end position="102"/>
    </location>
</feature>
<evidence type="ECO:0000256" key="5">
    <source>
        <dbReference type="ARBA" id="ARBA00022692"/>
    </source>
</evidence>
<dbReference type="EMBL" id="LAZR01042161">
    <property type="protein sequence ID" value="KKL10194.1"/>
    <property type="molecule type" value="Genomic_DNA"/>
</dbReference>
<evidence type="ECO:0000256" key="4">
    <source>
        <dbReference type="ARBA" id="ARBA00022475"/>
    </source>
</evidence>
<protein>
    <recommendedName>
        <fullName evidence="10">AI-2E family transporter</fullName>
    </recommendedName>
</protein>
<evidence type="ECO:0000256" key="7">
    <source>
        <dbReference type="ARBA" id="ARBA00023136"/>
    </source>
</evidence>
<comment type="caution">
    <text evidence="9">The sequence shown here is derived from an EMBL/GenBank/DDBJ whole genome shotgun (WGS) entry which is preliminary data.</text>
</comment>
<dbReference type="Pfam" id="PF01594">
    <property type="entry name" value="AI-2E_transport"/>
    <property type="match status" value="1"/>
</dbReference>
<keyword evidence="4" id="KW-1003">Cell membrane</keyword>
<dbReference type="PANTHER" id="PTHR21716">
    <property type="entry name" value="TRANSMEMBRANE PROTEIN"/>
    <property type="match status" value="1"/>
</dbReference>
<feature type="transmembrane region" description="Helical" evidence="8">
    <location>
        <begin position="108"/>
        <end position="131"/>
    </location>
</feature>
<keyword evidence="6 8" id="KW-1133">Transmembrane helix</keyword>
<feature type="transmembrane region" description="Helical" evidence="8">
    <location>
        <begin position="41"/>
        <end position="70"/>
    </location>
</feature>